<dbReference type="Proteomes" id="UP000321393">
    <property type="component" value="Unassembled WGS sequence"/>
</dbReference>
<comment type="caution">
    <text evidence="2">The sequence shown here is derived from an EMBL/GenBank/DDBJ whole genome shotgun (WGS) entry which is preliminary data.</text>
</comment>
<gene>
    <name evidence="2" type="ORF">E5676_scaffold1085G00200</name>
    <name evidence="1" type="ORF">E6C27_scaffold68G00060</name>
</gene>
<dbReference type="EMBL" id="SSTD01013645">
    <property type="protein sequence ID" value="TYK05908.1"/>
    <property type="molecule type" value="Genomic_DNA"/>
</dbReference>
<organism evidence="2 4">
    <name type="scientific">Cucumis melo var. makuwa</name>
    <name type="common">Oriental melon</name>
    <dbReference type="NCBI Taxonomy" id="1194695"/>
    <lineage>
        <taxon>Eukaryota</taxon>
        <taxon>Viridiplantae</taxon>
        <taxon>Streptophyta</taxon>
        <taxon>Embryophyta</taxon>
        <taxon>Tracheophyta</taxon>
        <taxon>Spermatophyta</taxon>
        <taxon>Magnoliopsida</taxon>
        <taxon>eudicotyledons</taxon>
        <taxon>Gunneridae</taxon>
        <taxon>Pentapetalae</taxon>
        <taxon>rosids</taxon>
        <taxon>fabids</taxon>
        <taxon>Cucurbitales</taxon>
        <taxon>Cucurbitaceae</taxon>
        <taxon>Benincaseae</taxon>
        <taxon>Cucumis</taxon>
    </lineage>
</organism>
<name>A0A5D3C3Y1_CUCMM</name>
<reference evidence="3 4" key="1">
    <citation type="submission" date="2019-08" db="EMBL/GenBank/DDBJ databases">
        <title>Draft genome sequences of two oriental melons (Cucumis melo L. var makuwa).</title>
        <authorList>
            <person name="Kwon S.-Y."/>
        </authorList>
    </citation>
    <scope>NUCLEOTIDE SEQUENCE [LARGE SCALE GENOMIC DNA]</scope>
    <source>
        <strain evidence="4">cv. Chang Bougi</strain>
        <strain evidence="3">cv. SW 3</strain>
        <tissue evidence="2">Leaf</tissue>
    </source>
</reference>
<evidence type="ECO:0000313" key="1">
    <source>
        <dbReference type="EMBL" id="KAA0037273.1"/>
    </source>
</evidence>
<evidence type="ECO:0000313" key="2">
    <source>
        <dbReference type="EMBL" id="TYK05908.1"/>
    </source>
</evidence>
<dbReference type="Proteomes" id="UP000321947">
    <property type="component" value="Unassembled WGS sequence"/>
</dbReference>
<evidence type="ECO:0000313" key="3">
    <source>
        <dbReference type="Proteomes" id="UP000321393"/>
    </source>
</evidence>
<proteinExistence type="predicted"/>
<accession>A0A5D3C3Y1</accession>
<dbReference type="EMBL" id="SSTE01019012">
    <property type="protein sequence ID" value="KAA0037273.1"/>
    <property type="molecule type" value="Genomic_DNA"/>
</dbReference>
<sequence>MLCSKAILVTITSSRCTIYRIRVMGKFMFGTTSKSCKNFLSQTASFAASQAATYSASIVESAMHPYLMLRHADATPYYSSPI</sequence>
<dbReference type="AlphaFoldDB" id="A0A5D3C3Y1"/>
<evidence type="ECO:0000313" key="4">
    <source>
        <dbReference type="Proteomes" id="UP000321947"/>
    </source>
</evidence>
<protein>
    <submittedName>
        <fullName evidence="2">Uncharacterized protein</fullName>
    </submittedName>
</protein>